<feature type="transmembrane region" description="Helical" evidence="1">
    <location>
        <begin position="16"/>
        <end position="36"/>
    </location>
</feature>
<dbReference type="GeneID" id="65119116"/>
<evidence type="ECO:0000313" key="3">
    <source>
        <dbReference type="Proteomes" id="UP000294870"/>
    </source>
</evidence>
<dbReference type="EMBL" id="MK494092">
    <property type="protein sequence ID" value="QBP29184.1"/>
    <property type="molecule type" value="Genomic_DNA"/>
</dbReference>
<dbReference type="KEGG" id="vg:65119116"/>
<evidence type="ECO:0000256" key="1">
    <source>
        <dbReference type="SAM" id="Phobius"/>
    </source>
</evidence>
<gene>
    <name evidence="2" type="primary">98</name>
    <name evidence="2" type="ORF">SEA_SILVERLEAF_100</name>
</gene>
<name>A0A482J8Z1_9CAUD</name>
<keyword evidence="1" id="KW-0472">Membrane</keyword>
<dbReference type="RefSeq" id="YP_010101405.1">
    <property type="nucleotide sequence ID" value="NC_055790.1"/>
</dbReference>
<organism evidence="2 3">
    <name type="scientific">Mycobacterium phage Silverleaf</name>
    <dbReference type="NCBI Taxonomy" id="2517969"/>
    <lineage>
        <taxon>Viruses</taxon>
        <taxon>Duplodnaviria</taxon>
        <taxon>Heunggongvirae</taxon>
        <taxon>Uroviricota</taxon>
        <taxon>Caudoviricetes</taxon>
        <taxon>Vilmaviridae</taxon>
        <taxon>Lclasvirinae</taxon>
        <taxon>Bronvirus</taxon>
        <taxon>Bronvirus silverleaf</taxon>
    </lineage>
</organism>
<protein>
    <submittedName>
        <fullName evidence="2">Uncharacterized protein</fullName>
    </submittedName>
</protein>
<keyword evidence="1" id="KW-0812">Transmembrane</keyword>
<proteinExistence type="predicted"/>
<dbReference type="Proteomes" id="UP000294870">
    <property type="component" value="Segment"/>
</dbReference>
<sequence length="37" mass="4214">MAAGQEGLMEFVMECIWFATKCFLTWVALLLVFAMVL</sequence>
<keyword evidence="1" id="KW-1133">Transmembrane helix</keyword>
<accession>A0A482J8Z1</accession>
<keyword evidence="3" id="KW-1185">Reference proteome</keyword>
<evidence type="ECO:0000313" key="2">
    <source>
        <dbReference type="EMBL" id="QBP29184.1"/>
    </source>
</evidence>
<reference evidence="2 3" key="1">
    <citation type="submission" date="2019-02" db="EMBL/GenBank/DDBJ databases">
        <authorList>
            <person name="Valenzuela R.K."/>
            <person name="Sawyer E."/>
            <person name="Patton C.J."/>
            <person name="Kotturi H."/>
            <person name="Garlena R.A."/>
            <person name="Russell D.A."/>
            <person name="Pope W.H."/>
            <person name="Jacobs-Sera D."/>
            <person name="Hatfull G.F."/>
        </authorList>
    </citation>
    <scope>NUCLEOTIDE SEQUENCE [LARGE SCALE GENOMIC DNA]</scope>
</reference>